<feature type="binding site" evidence="4">
    <location>
        <begin position="13"/>
        <end position="20"/>
    </location>
    <ligand>
        <name>substrate</name>
    </ligand>
</feature>
<feature type="binding site" evidence="4">
    <location>
        <position position="65"/>
    </location>
    <ligand>
        <name>substrate</name>
    </ligand>
</feature>
<dbReference type="EMBL" id="DQHO01000028">
    <property type="protein sequence ID" value="HCS93939.1"/>
    <property type="molecule type" value="Genomic_DNA"/>
</dbReference>
<reference evidence="5 6" key="1">
    <citation type="journal article" date="2018" name="Nat. Biotechnol.">
        <title>A standardized bacterial taxonomy based on genome phylogeny substantially revises the tree of life.</title>
        <authorList>
            <person name="Parks D.H."/>
            <person name="Chuvochina M."/>
            <person name="Waite D.W."/>
            <person name="Rinke C."/>
            <person name="Skarshewski A."/>
            <person name="Chaumeil P.A."/>
            <person name="Hugenholtz P."/>
        </authorList>
    </citation>
    <scope>NUCLEOTIDE SEQUENCE [LARGE SCALE GENOMIC DNA]</scope>
    <source>
        <strain evidence="5">UBA11306</strain>
    </source>
</reference>
<keyword evidence="1" id="KW-0324">Glycolysis</keyword>
<evidence type="ECO:0000313" key="6">
    <source>
        <dbReference type="Proteomes" id="UP000262195"/>
    </source>
</evidence>
<dbReference type="PANTHER" id="PTHR48100">
    <property type="entry name" value="BROAD-SPECIFICITY PHOSPHATASE YOR283W-RELATED"/>
    <property type="match status" value="1"/>
</dbReference>
<feature type="active site" description="Proton donor/acceptor" evidence="3">
    <location>
        <position position="89"/>
    </location>
</feature>
<keyword evidence="2" id="KW-0413">Isomerase</keyword>
<evidence type="ECO:0000256" key="3">
    <source>
        <dbReference type="PIRSR" id="PIRSR613078-1"/>
    </source>
</evidence>
<evidence type="ECO:0000256" key="2">
    <source>
        <dbReference type="ARBA" id="ARBA00023235"/>
    </source>
</evidence>
<dbReference type="InterPro" id="IPR050275">
    <property type="entry name" value="PGM_Phosphatase"/>
</dbReference>
<dbReference type="STRING" id="1121105.GCA_000421665_01121"/>
<dbReference type="PROSITE" id="PS00175">
    <property type="entry name" value="PG_MUTASE"/>
    <property type="match status" value="1"/>
</dbReference>
<dbReference type="PANTHER" id="PTHR48100:SF1">
    <property type="entry name" value="HISTIDINE PHOSPHATASE FAMILY PROTEIN-RELATED"/>
    <property type="match status" value="1"/>
</dbReference>
<organism evidence="5 6">
    <name type="scientific">Bavariicoccus seileri</name>
    <dbReference type="NCBI Taxonomy" id="549685"/>
    <lineage>
        <taxon>Bacteria</taxon>
        <taxon>Bacillati</taxon>
        <taxon>Bacillota</taxon>
        <taxon>Bacilli</taxon>
        <taxon>Lactobacillales</taxon>
        <taxon>Enterococcaceae</taxon>
        <taxon>Bavariicoccus</taxon>
    </lineage>
</organism>
<gene>
    <name evidence="5" type="ORF">DIW15_04435</name>
</gene>
<accession>A0A3D4S545</accession>
<dbReference type="GO" id="GO:0005737">
    <property type="term" value="C:cytoplasm"/>
    <property type="evidence" value="ECO:0007669"/>
    <property type="project" value="TreeGrafter"/>
</dbReference>
<dbReference type="SUPFAM" id="SSF53254">
    <property type="entry name" value="Phosphoglycerate mutase-like"/>
    <property type="match status" value="1"/>
</dbReference>
<dbReference type="InterPro" id="IPR001345">
    <property type="entry name" value="PG/BPGM_mutase_AS"/>
</dbReference>
<dbReference type="SMART" id="SM00855">
    <property type="entry name" value="PGAM"/>
    <property type="match status" value="1"/>
</dbReference>
<proteinExistence type="predicted"/>
<dbReference type="CDD" id="cd07067">
    <property type="entry name" value="HP_PGM_like"/>
    <property type="match status" value="1"/>
</dbReference>
<dbReference type="GO" id="GO:0016791">
    <property type="term" value="F:phosphatase activity"/>
    <property type="evidence" value="ECO:0007669"/>
    <property type="project" value="TreeGrafter"/>
</dbReference>
<dbReference type="InterPro" id="IPR029033">
    <property type="entry name" value="His_PPase_superfam"/>
</dbReference>
<dbReference type="Gene3D" id="3.40.50.1240">
    <property type="entry name" value="Phosphoglycerate mutase-like"/>
    <property type="match status" value="1"/>
</dbReference>
<evidence type="ECO:0000256" key="4">
    <source>
        <dbReference type="PIRSR" id="PIRSR613078-2"/>
    </source>
</evidence>
<dbReference type="Proteomes" id="UP000262195">
    <property type="component" value="Unassembled WGS sequence"/>
</dbReference>
<protein>
    <submittedName>
        <fullName evidence="5">Histidine phosphatase family protein</fullName>
    </submittedName>
</protein>
<feature type="active site" description="Tele-phosphohistidine intermediate" evidence="3">
    <location>
        <position position="14"/>
    </location>
</feature>
<dbReference type="PIRSF" id="PIRSF000709">
    <property type="entry name" value="6PFK_2-Ptase"/>
    <property type="match status" value="1"/>
</dbReference>
<sequence length="182" mass="20830">MSLEAIMKLYVTRHGQTVGNVDNLVCGQKEYDLTDKGRAQAKALAQQIKTEKIKIDRIITSPIGRAKETAAIINEVLQVPITEDNRVAEFDFGDFDGKSNQTSEFAAARRQFVVPLKHGESWFKAAQRAYNFLDDIKYDDEVTLVVCHNAINRVIHSYFCDMPNDQYFDYNIDNCELTYYES</sequence>
<evidence type="ECO:0000256" key="1">
    <source>
        <dbReference type="ARBA" id="ARBA00023152"/>
    </source>
</evidence>
<evidence type="ECO:0000313" key="5">
    <source>
        <dbReference type="EMBL" id="HCS93939.1"/>
    </source>
</evidence>
<dbReference type="Pfam" id="PF00300">
    <property type="entry name" value="His_Phos_1"/>
    <property type="match status" value="1"/>
</dbReference>
<name>A0A3D4S545_9ENTE</name>
<dbReference type="InterPro" id="IPR013078">
    <property type="entry name" value="His_Pase_superF_clade-1"/>
</dbReference>
<comment type="caution">
    <text evidence="5">The sequence shown here is derived from an EMBL/GenBank/DDBJ whole genome shotgun (WGS) entry which is preliminary data.</text>
</comment>
<dbReference type="AlphaFoldDB" id="A0A3D4S545"/>